<feature type="compositionally biased region" description="Basic and acidic residues" evidence="11">
    <location>
        <begin position="139"/>
        <end position="158"/>
    </location>
</feature>
<name>A0A2T7P6V5_POMCA</name>
<reference evidence="13 14" key="1">
    <citation type="submission" date="2018-04" db="EMBL/GenBank/DDBJ databases">
        <title>The genome of golden apple snail Pomacea canaliculata provides insight into stress tolerance and invasive adaptation.</title>
        <authorList>
            <person name="Liu C."/>
            <person name="Liu B."/>
            <person name="Ren Y."/>
            <person name="Zhang Y."/>
            <person name="Wang H."/>
            <person name="Li S."/>
            <person name="Jiang F."/>
            <person name="Yin L."/>
            <person name="Zhang G."/>
            <person name="Qian W."/>
            <person name="Fan W."/>
        </authorList>
    </citation>
    <scope>NUCLEOTIDE SEQUENCE [LARGE SCALE GENOMIC DNA]</scope>
    <source>
        <strain evidence="13">SZHN2017</strain>
        <tissue evidence="13">Muscle</tissue>
    </source>
</reference>
<dbReference type="SUPFAM" id="SSF46785">
    <property type="entry name" value="Winged helix' DNA-binding domain"/>
    <property type="match status" value="2"/>
</dbReference>
<evidence type="ECO:0000256" key="10">
    <source>
        <dbReference type="RuleBase" id="RU003796"/>
    </source>
</evidence>
<feature type="domain" description="E2F/DP family winged-helix DNA-binding" evidence="12">
    <location>
        <begin position="245"/>
        <end position="314"/>
    </location>
</feature>
<evidence type="ECO:0000313" key="13">
    <source>
        <dbReference type="EMBL" id="PVD29157.1"/>
    </source>
</evidence>
<dbReference type="PANTHER" id="PTHR12081">
    <property type="entry name" value="TRANSCRIPTION FACTOR E2F"/>
    <property type="match status" value="1"/>
</dbReference>
<keyword evidence="3" id="KW-0678">Repressor</keyword>
<dbReference type="InterPro" id="IPR015633">
    <property type="entry name" value="E2F"/>
</dbReference>
<proteinExistence type="inferred from homology"/>
<dbReference type="AlphaFoldDB" id="A0A2T7P6V5"/>
<evidence type="ECO:0000256" key="9">
    <source>
        <dbReference type="ARBA" id="ARBA00023306"/>
    </source>
</evidence>
<dbReference type="FunFam" id="1.10.10.10:FF:000100">
    <property type="entry name" value="E2F transcription factor 8"/>
    <property type="match status" value="1"/>
</dbReference>
<keyword evidence="6" id="KW-0010">Activator</keyword>
<evidence type="ECO:0000256" key="5">
    <source>
        <dbReference type="ARBA" id="ARBA00023125"/>
    </source>
</evidence>
<feature type="domain" description="E2F/DP family winged-helix DNA-binding" evidence="12">
    <location>
        <begin position="365"/>
        <end position="451"/>
    </location>
</feature>
<dbReference type="InterPro" id="IPR036388">
    <property type="entry name" value="WH-like_DNA-bd_sf"/>
</dbReference>
<dbReference type="FunFam" id="1.10.10.10:FF:000073">
    <property type="entry name" value="E2F transcription factor 8"/>
    <property type="match status" value="1"/>
</dbReference>
<comment type="caution">
    <text evidence="13">The sequence shown here is derived from an EMBL/GenBank/DDBJ whole genome shotgun (WGS) entry which is preliminary data.</text>
</comment>
<comment type="similarity">
    <text evidence="2 10">Belongs to the E2F/DP family.</text>
</comment>
<keyword evidence="7 10" id="KW-0804">Transcription</keyword>
<keyword evidence="4 10" id="KW-0805">Transcription regulation</keyword>
<evidence type="ECO:0000256" key="6">
    <source>
        <dbReference type="ARBA" id="ARBA00023159"/>
    </source>
</evidence>
<keyword evidence="5 10" id="KW-0238">DNA-binding</keyword>
<keyword evidence="8 10" id="KW-0539">Nucleus</keyword>
<dbReference type="EMBL" id="PZQS01000006">
    <property type="protein sequence ID" value="PVD29157.1"/>
    <property type="molecule type" value="Genomic_DNA"/>
</dbReference>
<dbReference type="InterPro" id="IPR036390">
    <property type="entry name" value="WH_DNA-bd_sf"/>
</dbReference>
<evidence type="ECO:0000256" key="7">
    <source>
        <dbReference type="ARBA" id="ARBA00023163"/>
    </source>
</evidence>
<dbReference type="GO" id="GO:0000978">
    <property type="term" value="F:RNA polymerase II cis-regulatory region sequence-specific DNA binding"/>
    <property type="evidence" value="ECO:0007669"/>
    <property type="project" value="InterPro"/>
</dbReference>
<dbReference type="OrthoDB" id="5318at2759"/>
<keyword evidence="9" id="KW-0131">Cell cycle</keyword>
<evidence type="ECO:0000256" key="8">
    <source>
        <dbReference type="ARBA" id="ARBA00023242"/>
    </source>
</evidence>
<protein>
    <recommendedName>
        <fullName evidence="12">E2F/DP family winged-helix DNA-binding domain-containing protein</fullName>
    </recommendedName>
</protein>
<dbReference type="Gene3D" id="1.10.10.10">
    <property type="entry name" value="Winged helix-like DNA-binding domain superfamily/Winged helix DNA-binding domain"/>
    <property type="match status" value="2"/>
</dbReference>
<evidence type="ECO:0000256" key="4">
    <source>
        <dbReference type="ARBA" id="ARBA00023015"/>
    </source>
</evidence>
<dbReference type="Proteomes" id="UP000245119">
    <property type="component" value="Linkage Group LG6"/>
</dbReference>
<organism evidence="13 14">
    <name type="scientific">Pomacea canaliculata</name>
    <name type="common">Golden apple snail</name>
    <dbReference type="NCBI Taxonomy" id="400727"/>
    <lineage>
        <taxon>Eukaryota</taxon>
        <taxon>Metazoa</taxon>
        <taxon>Spiralia</taxon>
        <taxon>Lophotrochozoa</taxon>
        <taxon>Mollusca</taxon>
        <taxon>Gastropoda</taxon>
        <taxon>Caenogastropoda</taxon>
        <taxon>Architaenioglossa</taxon>
        <taxon>Ampullarioidea</taxon>
        <taxon>Ampullariidae</taxon>
        <taxon>Pomacea</taxon>
    </lineage>
</organism>
<keyword evidence="14" id="KW-1185">Reference proteome</keyword>
<accession>A0A2T7P6V5</accession>
<evidence type="ECO:0000256" key="2">
    <source>
        <dbReference type="ARBA" id="ARBA00010940"/>
    </source>
</evidence>
<comment type="subcellular location">
    <subcellularLocation>
        <location evidence="1 10">Nucleus</location>
    </subcellularLocation>
</comment>
<dbReference type="STRING" id="400727.A0A2T7P6V5"/>
<dbReference type="PANTHER" id="PTHR12081:SF7">
    <property type="entry name" value="TRANSCRIPTION FACTOR EFL-3"/>
    <property type="match status" value="1"/>
</dbReference>
<evidence type="ECO:0000256" key="11">
    <source>
        <dbReference type="SAM" id="MobiDB-lite"/>
    </source>
</evidence>
<dbReference type="GO" id="GO:0045892">
    <property type="term" value="P:negative regulation of DNA-templated transcription"/>
    <property type="evidence" value="ECO:0007669"/>
    <property type="project" value="UniProtKB-ARBA"/>
</dbReference>
<dbReference type="GO" id="GO:0090575">
    <property type="term" value="C:RNA polymerase II transcription regulator complex"/>
    <property type="evidence" value="ECO:0007669"/>
    <property type="project" value="TreeGrafter"/>
</dbReference>
<dbReference type="Pfam" id="PF02319">
    <property type="entry name" value="WHD_E2F_TDP"/>
    <property type="match status" value="2"/>
</dbReference>
<dbReference type="SMART" id="SM01372">
    <property type="entry name" value="E2F_TDP"/>
    <property type="match status" value="2"/>
</dbReference>
<feature type="region of interest" description="Disordered" evidence="11">
    <location>
        <begin position="139"/>
        <end position="180"/>
    </location>
</feature>
<dbReference type="GO" id="GO:0000981">
    <property type="term" value="F:DNA-binding transcription factor activity, RNA polymerase II-specific"/>
    <property type="evidence" value="ECO:0007669"/>
    <property type="project" value="TreeGrafter"/>
</dbReference>
<sequence length="1013" mass="111537">MFGGRVAGNQNRVISRQIDQQLYRASCMADVNSIGQRSTKSSSPKKIADIQFRLTERSENTVDTQTVWKHDLKICCDTEAGRPRSKNCLKGKENRMKRSASLMSRNRKHLQRKCGLQNGQVGNFHRSFSDTNGLADKLRVSEDTRGSQNKERTFKESLKCSSATPSKELEEAMEAPPSPTANLKMLISAISPDIRKMERGQQVIDQAENSQDVLGDESSMEPVEMDSEFASSQEGDCVKHCAGSRKEKSLGLLCQKFIQKYPSYPPSDETIEIGLDEVAKDLNVERRRIYDIVNVLESVEVVSRLAKNKYAWHGKTNLVHTLAKLKVLAIKEGFAERIERMKNKALDQEVDSKAGHSLLPSKTNQEKKSLGIMSQKFLMLFLISEQKKINLDFSAKVLIGDADLDKQESSKFKTKIRRLYDIANILTSLRLIKKVHVIEIRGRKPAFEYIGPELDTLDNVGVCNSDGWHRPSSRHSMLDCVRNENGDCFAASQYLSTYPASITNRYFWNIFYGVLNAKMNSQRFSRHSSFDQICQVAEKERSRLYGCASEPSSPVKKLKFKDAREPKIEVKRCNTDPKSRMELVNSSASPSTNKSIDSVIQHRPVVKRDTLIIKAKSFSGPAASGKQTKPVPFTSDQIHEIIWSIKHPVKTKQDAATQSSPENVQDGPSAAGLLMLSPSEGLSMASINEHTPTAGRVTKCSGQKHCYVEVEVSGCEEKRIKLELTTPPSTGGSKSLPHMQNINRGLNTEKLVIKPKGKSSSTRALTFLSDETHESTQHSSDPLMALCAPKPVATRPQPNVHHVTMQLPNSQASASSVYHVPVMNALQEDVSKPTKIVLSNGNFSSASVVNPTTPTLVSLPSTYMPHCRMLPSYKTSPADKPVQILSHSSMVLPGSSSQPVNIMVPVTFSPPLTPSEDNPCSSVMFTFPGMGSPQACTPAPPLQSQSTAFQVVQHSASSSLRMLPASPPSSQATSHIRIVLPVTDASSAATLAIPSPFVTCANSAILQARTADS</sequence>
<evidence type="ECO:0000313" key="14">
    <source>
        <dbReference type="Proteomes" id="UP000245119"/>
    </source>
</evidence>
<evidence type="ECO:0000256" key="1">
    <source>
        <dbReference type="ARBA" id="ARBA00004123"/>
    </source>
</evidence>
<dbReference type="InterPro" id="IPR003316">
    <property type="entry name" value="E2F_WHTH_DNA-bd_dom"/>
</dbReference>
<evidence type="ECO:0000259" key="12">
    <source>
        <dbReference type="SMART" id="SM01372"/>
    </source>
</evidence>
<gene>
    <name evidence="13" type="ORF">C0Q70_11754</name>
</gene>
<evidence type="ECO:0000256" key="3">
    <source>
        <dbReference type="ARBA" id="ARBA00022491"/>
    </source>
</evidence>